<evidence type="ECO:0000313" key="8">
    <source>
        <dbReference type="EMBL" id="GAA1695967.1"/>
    </source>
</evidence>
<feature type="domain" description="RNA polymerase sigma-70 region 2" evidence="6">
    <location>
        <begin position="41"/>
        <end position="110"/>
    </location>
</feature>
<organism evidence="8 9">
    <name type="scientific">Fodinicola feengrottensis</name>
    <dbReference type="NCBI Taxonomy" id="435914"/>
    <lineage>
        <taxon>Bacteria</taxon>
        <taxon>Bacillati</taxon>
        <taxon>Actinomycetota</taxon>
        <taxon>Actinomycetes</taxon>
        <taxon>Mycobacteriales</taxon>
        <taxon>Fodinicola</taxon>
    </lineage>
</organism>
<gene>
    <name evidence="8" type="ORF">GCM10009765_51510</name>
</gene>
<name>A0ABN2HZ43_9ACTN</name>
<dbReference type="Proteomes" id="UP001500618">
    <property type="component" value="Unassembled WGS sequence"/>
</dbReference>
<evidence type="ECO:0000259" key="6">
    <source>
        <dbReference type="Pfam" id="PF04542"/>
    </source>
</evidence>
<dbReference type="PRINTS" id="PR00046">
    <property type="entry name" value="SIGMA70FCT"/>
</dbReference>
<accession>A0ABN2HZ43</accession>
<keyword evidence="3" id="KW-0238">DNA-binding</keyword>
<dbReference type="Pfam" id="PF04539">
    <property type="entry name" value="Sigma70_r3"/>
    <property type="match status" value="1"/>
</dbReference>
<evidence type="ECO:0000313" key="9">
    <source>
        <dbReference type="Proteomes" id="UP001500618"/>
    </source>
</evidence>
<evidence type="ECO:0000259" key="5">
    <source>
        <dbReference type="Pfam" id="PF04539"/>
    </source>
</evidence>
<dbReference type="PANTHER" id="PTHR30385">
    <property type="entry name" value="SIGMA FACTOR F FLAGELLAR"/>
    <property type="match status" value="1"/>
</dbReference>
<dbReference type="SUPFAM" id="SSF88946">
    <property type="entry name" value="Sigma2 domain of RNA polymerase sigma factors"/>
    <property type="match status" value="1"/>
</dbReference>
<dbReference type="CDD" id="cd06171">
    <property type="entry name" value="Sigma70_r4"/>
    <property type="match status" value="1"/>
</dbReference>
<sequence length="261" mass="28846">MAADAGQPNQPRDYTDLEPLFVELGGLAEEDPRRADVRDRLVTEYLPVAEHVALRFRNRGEPHDDLVQVARLGLVKAVDRFDPAHGSDFLSFAVPTIMGEVRRYFRDASWAVRVPRGAKELHLAVSSAAAELSQRIGSAPTPTQLAEHLGMSLQQVYEGLEAGRAYHADSLQAPAPGFSADTPLAETLGEEDSRLELVDNHEALKPLLAALPERERRILLLRFFGNLTQTKIAEQVGVSQMQVSRILGRTLEQLREALAQD</sequence>
<comment type="caution">
    <text evidence="8">The sequence shown here is derived from an EMBL/GenBank/DDBJ whole genome shotgun (WGS) entry which is preliminary data.</text>
</comment>
<feature type="domain" description="RNA polymerase sigma-70 region 3" evidence="5">
    <location>
        <begin position="124"/>
        <end position="170"/>
    </location>
</feature>
<keyword evidence="9" id="KW-1185">Reference proteome</keyword>
<dbReference type="Pfam" id="PF04542">
    <property type="entry name" value="Sigma70_r2"/>
    <property type="match status" value="1"/>
</dbReference>
<dbReference type="InterPro" id="IPR007630">
    <property type="entry name" value="RNA_pol_sigma70_r4"/>
</dbReference>
<evidence type="ECO:0000259" key="7">
    <source>
        <dbReference type="Pfam" id="PF04545"/>
    </source>
</evidence>
<dbReference type="InterPro" id="IPR007627">
    <property type="entry name" value="RNA_pol_sigma70_r2"/>
</dbReference>
<dbReference type="InterPro" id="IPR013325">
    <property type="entry name" value="RNA_pol_sigma_r2"/>
</dbReference>
<dbReference type="InterPro" id="IPR007624">
    <property type="entry name" value="RNA_pol_sigma70_r3"/>
</dbReference>
<dbReference type="Gene3D" id="1.10.10.10">
    <property type="entry name" value="Winged helix-like DNA-binding domain superfamily/Winged helix DNA-binding domain"/>
    <property type="match status" value="2"/>
</dbReference>
<evidence type="ECO:0000256" key="1">
    <source>
        <dbReference type="ARBA" id="ARBA00023015"/>
    </source>
</evidence>
<dbReference type="Gene3D" id="1.20.120.1810">
    <property type="match status" value="1"/>
</dbReference>
<dbReference type="EMBL" id="BAAANY010000020">
    <property type="protein sequence ID" value="GAA1695967.1"/>
    <property type="molecule type" value="Genomic_DNA"/>
</dbReference>
<dbReference type="InterPro" id="IPR000943">
    <property type="entry name" value="RNA_pol_sigma70"/>
</dbReference>
<keyword evidence="2" id="KW-0731">Sigma factor</keyword>
<keyword evidence="4" id="KW-0804">Transcription</keyword>
<dbReference type="InterPro" id="IPR014284">
    <property type="entry name" value="RNA_pol_sigma-70_dom"/>
</dbReference>
<protein>
    <submittedName>
        <fullName evidence="8">SigB/SigF/SigG family RNA polymerase sigma factor</fullName>
    </submittedName>
</protein>
<dbReference type="SUPFAM" id="SSF88659">
    <property type="entry name" value="Sigma3 and sigma4 domains of RNA polymerase sigma factors"/>
    <property type="match status" value="2"/>
</dbReference>
<dbReference type="NCBIfam" id="TIGR02937">
    <property type="entry name" value="sigma70-ECF"/>
    <property type="match status" value="1"/>
</dbReference>
<dbReference type="RefSeq" id="WP_344313249.1">
    <property type="nucleotide sequence ID" value="NZ_BAAANY010000020.1"/>
</dbReference>
<dbReference type="InterPro" id="IPR036388">
    <property type="entry name" value="WH-like_DNA-bd_sf"/>
</dbReference>
<dbReference type="InterPro" id="IPR013324">
    <property type="entry name" value="RNA_pol_sigma_r3/r4-like"/>
</dbReference>
<dbReference type="NCBIfam" id="TIGR02980">
    <property type="entry name" value="SigBFG"/>
    <property type="match status" value="1"/>
</dbReference>
<feature type="domain" description="RNA polymerase sigma-70 region 4" evidence="7">
    <location>
        <begin position="207"/>
        <end position="256"/>
    </location>
</feature>
<dbReference type="PANTHER" id="PTHR30385:SF4">
    <property type="entry name" value="RNA POLYMERASE SIGMA-E FACTOR"/>
    <property type="match status" value="1"/>
</dbReference>
<evidence type="ECO:0000256" key="4">
    <source>
        <dbReference type="ARBA" id="ARBA00023163"/>
    </source>
</evidence>
<reference evidence="8 9" key="1">
    <citation type="journal article" date="2019" name="Int. J. Syst. Evol. Microbiol.">
        <title>The Global Catalogue of Microorganisms (GCM) 10K type strain sequencing project: providing services to taxonomists for standard genome sequencing and annotation.</title>
        <authorList>
            <consortium name="The Broad Institute Genomics Platform"/>
            <consortium name="The Broad Institute Genome Sequencing Center for Infectious Disease"/>
            <person name="Wu L."/>
            <person name="Ma J."/>
        </authorList>
    </citation>
    <scope>NUCLEOTIDE SEQUENCE [LARGE SCALE GENOMIC DNA]</scope>
    <source>
        <strain evidence="8 9">JCM 14718</strain>
    </source>
</reference>
<dbReference type="Pfam" id="PF04545">
    <property type="entry name" value="Sigma70_r4"/>
    <property type="match status" value="1"/>
</dbReference>
<evidence type="ECO:0000256" key="2">
    <source>
        <dbReference type="ARBA" id="ARBA00023082"/>
    </source>
</evidence>
<dbReference type="InterPro" id="IPR014322">
    <property type="entry name" value="RNA_pol_sigma-B/F/G"/>
</dbReference>
<proteinExistence type="predicted"/>
<keyword evidence="1" id="KW-0805">Transcription regulation</keyword>
<evidence type="ECO:0000256" key="3">
    <source>
        <dbReference type="ARBA" id="ARBA00023125"/>
    </source>
</evidence>